<feature type="compositionally biased region" description="Basic and acidic residues" evidence="1">
    <location>
        <begin position="60"/>
        <end position="78"/>
    </location>
</feature>
<feature type="region of interest" description="Disordered" evidence="1">
    <location>
        <begin position="443"/>
        <end position="463"/>
    </location>
</feature>
<dbReference type="Proteomes" id="UP000033140">
    <property type="component" value="Unassembled WGS sequence"/>
</dbReference>
<keyword evidence="3" id="KW-1185">Reference proteome</keyword>
<feature type="region of interest" description="Disordered" evidence="1">
    <location>
        <begin position="615"/>
        <end position="635"/>
    </location>
</feature>
<proteinExistence type="predicted"/>
<feature type="compositionally biased region" description="Polar residues" evidence="1">
    <location>
        <begin position="15"/>
        <end position="57"/>
    </location>
</feature>
<feature type="region of interest" description="Disordered" evidence="1">
    <location>
        <begin position="487"/>
        <end position="542"/>
    </location>
</feature>
<accession>A0A0E9NKJ0</accession>
<comment type="caution">
    <text evidence="2">The sequence shown here is derived from an EMBL/GenBank/DDBJ whole genome shotgun (WGS) entry which is preliminary data.</text>
</comment>
<evidence type="ECO:0000313" key="3">
    <source>
        <dbReference type="Proteomes" id="UP000033140"/>
    </source>
</evidence>
<sequence length="869" mass="94267">MAGLPNLAANYKTITHSLQPVSRSASPNDTRSSGPSDASRKNQLSFSVPNGNSNASVADTGDRKPEVGPVRSSDDARGRSPSVSFSKNGAHSRPVLQRKDPATMPSTTSPPRPPPQNRPSEQTLALPPMNARSRKITEESRDMDITSGSFPEPAKERSTLVKIRGAAYVKRPNGGLRLVTSDPTPSLRRDAERGLEEFSSRANPADSVGTPPIVDSSRPLPRANDSRRNGLEARMNAALPRSTDTALERTPTLSSSDPVLGQKRASEDNLEADRPAAVRRRIKPPQPDATVDDLLKVFEFPLLDGNRLTGIASSEPQAAQASTDDFLNTKPFESRLPLTPPQDAQEYADPIERILKLPTLQIALPLTPPLPVPRRTMGRTQTAPPRVSGGVLTRDTLRALVLESLAGVPSEALPPVKSPEEEDENTPVAIRTLGLRDAVIHSLTGQAPGEPNPTEKIPSPLLGRLEPDNYTAMDDWEEESIIIGASPRRCQTPSPGTMRRASVIDRDSSPDVPLAEQRRRHREADIDSSPEVSMSQLATGGASRMRRTLSEEPLANRVPMGPPVGRRAEGAYSVHVGNGQTSSGQQSRHPSYYVPNRAAPTLGQAPARIPSTQQVGSQKAHRRTLPPLPRQAPSASYGTWIQYEPDSTLTPRTPYRRNPDLSLTAYPIGISRAPMNRAPGPYIMSAPDPSTAVRRITKIVDRKGRPIPENGGRESKSNVLFQEASGTWRSMKLQNAQVTDTAGWVRSAIRVKTTTDAAHKRLRELGIGMYGKRSGSPGSVAPSQNATPSQKVTPSRSVTPSKKGSAVRSTANVQAEAADVDESMRMIIAMENTVLPVRLRGRTKTQEEYDQELARLISDQLNGFRRRRG</sequence>
<gene>
    <name evidence="2" type="ORF">G7K_4353-t1</name>
</gene>
<feature type="compositionally biased region" description="Polar residues" evidence="1">
    <location>
        <begin position="781"/>
        <end position="811"/>
    </location>
</feature>
<evidence type="ECO:0000313" key="2">
    <source>
        <dbReference type="EMBL" id="GAO50221.1"/>
    </source>
</evidence>
<feature type="compositionally biased region" description="Basic and acidic residues" evidence="1">
    <location>
        <begin position="264"/>
        <end position="276"/>
    </location>
</feature>
<feature type="region of interest" description="Disordered" evidence="1">
    <location>
        <begin position="768"/>
        <end position="811"/>
    </location>
</feature>
<reference evidence="2 3" key="2">
    <citation type="journal article" date="2014" name="J. Gen. Appl. Microbiol.">
        <title>The early diverging ascomycetous budding yeast Saitoella complicata has three histone deacetylases belonging to the Clr6, Hos2, and Rpd3 lineages.</title>
        <authorList>
            <person name="Nishida H."/>
            <person name="Matsumoto T."/>
            <person name="Kondo S."/>
            <person name="Hamamoto M."/>
            <person name="Yoshikawa H."/>
        </authorList>
    </citation>
    <scope>NUCLEOTIDE SEQUENCE [LARGE SCALE GENOMIC DNA]</scope>
    <source>
        <strain evidence="2 3">NRRL Y-17804</strain>
    </source>
</reference>
<dbReference type="AlphaFoldDB" id="A0A0E9NKJ0"/>
<evidence type="ECO:0000256" key="1">
    <source>
        <dbReference type="SAM" id="MobiDB-lite"/>
    </source>
</evidence>
<feature type="compositionally biased region" description="Pro residues" evidence="1">
    <location>
        <begin position="108"/>
        <end position="117"/>
    </location>
</feature>
<organism evidence="2 3">
    <name type="scientific">Saitoella complicata (strain BCRC 22490 / CBS 7301 / JCM 7358 / NBRC 10748 / NRRL Y-17804)</name>
    <dbReference type="NCBI Taxonomy" id="698492"/>
    <lineage>
        <taxon>Eukaryota</taxon>
        <taxon>Fungi</taxon>
        <taxon>Dikarya</taxon>
        <taxon>Ascomycota</taxon>
        <taxon>Taphrinomycotina</taxon>
        <taxon>Taphrinomycotina incertae sedis</taxon>
        <taxon>Saitoella</taxon>
    </lineage>
</organism>
<dbReference type="EMBL" id="BACD03000030">
    <property type="protein sequence ID" value="GAO50221.1"/>
    <property type="molecule type" value="Genomic_DNA"/>
</dbReference>
<reference evidence="2 3" key="1">
    <citation type="journal article" date="2011" name="J. Gen. Appl. Microbiol.">
        <title>Draft genome sequencing of the enigmatic yeast Saitoella complicata.</title>
        <authorList>
            <person name="Nishida H."/>
            <person name="Hamamoto M."/>
            <person name="Sugiyama J."/>
        </authorList>
    </citation>
    <scope>NUCLEOTIDE SEQUENCE [LARGE SCALE GENOMIC DNA]</scope>
    <source>
        <strain evidence="2 3">NRRL Y-17804</strain>
    </source>
</reference>
<feature type="compositionally biased region" description="Basic and acidic residues" evidence="1">
    <location>
        <begin position="135"/>
        <end position="144"/>
    </location>
</feature>
<feature type="compositionally biased region" description="Basic and acidic residues" evidence="1">
    <location>
        <begin position="187"/>
        <end position="199"/>
    </location>
</feature>
<reference evidence="2 3" key="3">
    <citation type="journal article" date="2015" name="Genome Announc.">
        <title>Draft Genome Sequence of the Archiascomycetous Yeast Saitoella complicata.</title>
        <authorList>
            <person name="Yamauchi K."/>
            <person name="Kondo S."/>
            <person name="Hamamoto M."/>
            <person name="Takahashi Y."/>
            <person name="Ogura Y."/>
            <person name="Hayashi T."/>
            <person name="Nishida H."/>
        </authorList>
    </citation>
    <scope>NUCLEOTIDE SEQUENCE [LARGE SCALE GENOMIC DNA]</scope>
    <source>
        <strain evidence="2 3">NRRL Y-17804</strain>
    </source>
</reference>
<protein>
    <submittedName>
        <fullName evidence="2">Uncharacterized protein</fullName>
    </submittedName>
</protein>
<name>A0A0E9NKJ0_SAICN</name>
<feature type="region of interest" description="Disordered" evidence="1">
    <location>
        <begin position="15"/>
        <end position="276"/>
    </location>
</feature>